<evidence type="ECO:0000313" key="9">
    <source>
        <dbReference type="EMBL" id="KAK8778044.1"/>
    </source>
</evidence>
<protein>
    <recommendedName>
        <fullName evidence="8">Protein kinase domain-containing protein</fullName>
    </recommendedName>
</protein>
<dbReference type="AlphaFoldDB" id="A0AAQ4ETD0"/>
<evidence type="ECO:0000313" key="10">
    <source>
        <dbReference type="Proteomes" id="UP001321473"/>
    </source>
</evidence>
<keyword evidence="4 7" id="KW-0547">Nucleotide-binding</keyword>
<feature type="binding site" evidence="7">
    <location>
        <position position="59"/>
    </location>
    <ligand>
        <name>ATP</name>
        <dbReference type="ChEBI" id="CHEBI:30616"/>
    </ligand>
</feature>
<evidence type="ECO:0000256" key="6">
    <source>
        <dbReference type="ARBA" id="ARBA00022840"/>
    </source>
</evidence>
<evidence type="ECO:0000256" key="3">
    <source>
        <dbReference type="ARBA" id="ARBA00022679"/>
    </source>
</evidence>
<dbReference type="SUPFAM" id="SSF56112">
    <property type="entry name" value="Protein kinase-like (PK-like)"/>
    <property type="match status" value="1"/>
</dbReference>
<keyword evidence="3" id="KW-0808">Transferase</keyword>
<dbReference type="GO" id="GO:0005524">
    <property type="term" value="F:ATP binding"/>
    <property type="evidence" value="ECO:0007669"/>
    <property type="project" value="UniProtKB-UniRule"/>
</dbReference>
<name>A0AAQ4ETD0_AMBAM</name>
<dbReference type="Pfam" id="PF07714">
    <property type="entry name" value="PK_Tyr_Ser-Thr"/>
    <property type="match status" value="1"/>
</dbReference>
<evidence type="ECO:0000256" key="5">
    <source>
        <dbReference type="ARBA" id="ARBA00022777"/>
    </source>
</evidence>
<comment type="similarity">
    <text evidence="1">Belongs to the protein kinase superfamily. STE Ser/Thr protein kinase family. MAP kinase kinase kinase subfamily.</text>
</comment>
<dbReference type="Proteomes" id="UP001321473">
    <property type="component" value="Unassembled WGS sequence"/>
</dbReference>
<evidence type="ECO:0000256" key="1">
    <source>
        <dbReference type="ARBA" id="ARBA00006529"/>
    </source>
</evidence>
<gene>
    <name evidence="9" type="ORF">V5799_020616</name>
</gene>
<evidence type="ECO:0000259" key="8">
    <source>
        <dbReference type="PROSITE" id="PS50011"/>
    </source>
</evidence>
<dbReference type="EMBL" id="JARKHS020011154">
    <property type="protein sequence ID" value="KAK8778044.1"/>
    <property type="molecule type" value="Genomic_DNA"/>
</dbReference>
<feature type="domain" description="Protein kinase" evidence="8">
    <location>
        <begin position="32"/>
        <end position="122"/>
    </location>
</feature>
<evidence type="ECO:0000256" key="7">
    <source>
        <dbReference type="PROSITE-ProRule" id="PRU10141"/>
    </source>
</evidence>
<keyword evidence="2" id="KW-0723">Serine/threonine-protein kinase</keyword>
<evidence type="ECO:0000256" key="4">
    <source>
        <dbReference type="ARBA" id="ARBA00022741"/>
    </source>
</evidence>
<dbReference type="GO" id="GO:0043123">
    <property type="term" value="P:positive regulation of canonical NF-kappaB signal transduction"/>
    <property type="evidence" value="ECO:0007669"/>
    <property type="project" value="TreeGrafter"/>
</dbReference>
<reference evidence="9 10" key="1">
    <citation type="journal article" date="2023" name="Arcadia Sci">
        <title>De novo assembly of a long-read Amblyomma americanum tick genome.</title>
        <authorList>
            <person name="Chou S."/>
            <person name="Poskanzer K.E."/>
            <person name="Rollins M."/>
            <person name="Thuy-Boun P.S."/>
        </authorList>
    </citation>
    <scope>NUCLEOTIDE SEQUENCE [LARGE SCALE GENOMIC DNA]</scope>
    <source>
        <strain evidence="9">F_SG_1</strain>
        <tissue evidence="9">Salivary glands</tissue>
    </source>
</reference>
<dbReference type="PANTHER" id="PTHR46716:SF1">
    <property type="entry name" value="MITOGEN-ACTIVATED PROTEIN KINASE KINASE KINASE 7"/>
    <property type="match status" value="1"/>
</dbReference>
<dbReference type="GO" id="GO:0007254">
    <property type="term" value="P:JNK cascade"/>
    <property type="evidence" value="ECO:0007669"/>
    <property type="project" value="TreeGrafter"/>
</dbReference>
<organism evidence="9 10">
    <name type="scientific">Amblyomma americanum</name>
    <name type="common">Lone star tick</name>
    <dbReference type="NCBI Taxonomy" id="6943"/>
    <lineage>
        <taxon>Eukaryota</taxon>
        <taxon>Metazoa</taxon>
        <taxon>Ecdysozoa</taxon>
        <taxon>Arthropoda</taxon>
        <taxon>Chelicerata</taxon>
        <taxon>Arachnida</taxon>
        <taxon>Acari</taxon>
        <taxon>Parasitiformes</taxon>
        <taxon>Ixodida</taxon>
        <taxon>Ixodoidea</taxon>
        <taxon>Ixodidae</taxon>
        <taxon>Amblyomminae</taxon>
        <taxon>Amblyomma</taxon>
    </lineage>
</organism>
<dbReference type="InterPro" id="IPR017441">
    <property type="entry name" value="Protein_kinase_ATP_BS"/>
</dbReference>
<evidence type="ECO:0000256" key="2">
    <source>
        <dbReference type="ARBA" id="ARBA00022527"/>
    </source>
</evidence>
<dbReference type="InterPro" id="IPR000719">
    <property type="entry name" value="Prot_kinase_dom"/>
</dbReference>
<comment type="caution">
    <text evidence="9">The sequence shown here is derived from an EMBL/GenBank/DDBJ whole genome shotgun (WGS) entry which is preliminary data.</text>
</comment>
<sequence length="122" mass="13558">MDPYSGDSSDSLHSGSLEWPGPFVEEIDHRDIELFEVVGKGTFGLVHKGRWRGQDVAVKSIASDQEKRAFLVEVRQLSRVDHPNIVKLYGARVRHPGSQYFVLNIIGYGASGGAPNDAEHWL</sequence>
<dbReference type="InterPro" id="IPR001245">
    <property type="entry name" value="Ser-Thr/Tyr_kinase_cat_dom"/>
</dbReference>
<keyword evidence="5" id="KW-0418">Kinase</keyword>
<proteinExistence type="inferred from homology"/>
<dbReference type="GO" id="GO:0004709">
    <property type="term" value="F:MAP kinase kinase kinase activity"/>
    <property type="evidence" value="ECO:0007669"/>
    <property type="project" value="TreeGrafter"/>
</dbReference>
<dbReference type="GO" id="GO:0006955">
    <property type="term" value="P:immune response"/>
    <property type="evidence" value="ECO:0007669"/>
    <property type="project" value="TreeGrafter"/>
</dbReference>
<accession>A0AAQ4ETD0</accession>
<keyword evidence="6 7" id="KW-0067">ATP-binding</keyword>
<dbReference type="Gene3D" id="3.30.200.20">
    <property type="entry name" value="Phosphorylase Kinase, domain 1"/>
    <property type="match status" value="1"/>
</dbReference>
<dbReference type="InterPro" id="IPR011009">
    <property type="entry name" value="Kinase-like_dom_sf"/>
</dbReference>
<dbReference type="PROSITE" id="PS50011">
    <property type="entry name" value="PROTEIN_KINASE_DOM"/>
    <property type="match status" value="1"/>
</dbReference>
<dbReference type="PANTHER" id="PTHR46716">
    <property type="entry name" value="MITOGEN-ACTIVATED PROTEIN KINASE KINASE KINASE 7"/>
    <property type="match status" value="1"/>
</dbReference>
<keyword evidence="10" id="KW-1185">Reference proteome</keyword>
<dbReference type="PROSITE" id="PS00107">
    <property type="entry name" value="PROTEIN_KINASE_ATP"/>
    <property type="match status" value="1"/>
</dbReference>